<evidence type="ECO:0000313" key="5">
    <source>
        <dbReference type="Proteomes" id="UP001469365"/>
    </source>
</evidence>
<reference evidence="4 5" key="1">
    <citation type="submission" date="2024-04" db="EMBL/GenBank/DDBJ databases">
        <title>draft genome sequnece of Paenibacillus filicis.</title>
        <authorList>
            <person name="Kim D.-U."/>
        </authorList>
    </citation>
    <scope>NUCLEOTIDE SEQUENCE [LARGE SCALE GENOMIC DNA]</scope>
    <source>
        <strain evidence="4 5">KACC14197</strain>
    </source>
</reference>
<protein>
    <submittedName>
        <fullName evidence="4">GNAT family N-acetyltransferase</fullName>
    </submittedName>
</protein>
<name>A0ABU9DNX7_9BACL</name>
<dbReference type="RefSeq" id="WP_341417038.1">
    <property type="nucleotide sequence ID" value="NZ_JBBPCC010000012.1"/>
</dbReference>
<accession>A0ABU9DNX7</accession>
<comment type="caution">
    <text evidence="4">The sequence shown here is derived from an EMBL/GenBank/DDBJ whole genome shotgun (WGS) entry which is preliminary data.</text>
</comment>
<dbReference type="PANTHER" id="PTHR43800">
    <property type="entry name" value="PEPTIDYL-LYSINE N-ACETYLTRANSFERASE YJAB"/>
    <property type="match status" value="1"/>
</dbReference>
<dbReference type="SUPFAM" id="SSF55729">
    <property type="entry name" value="Acyl-CoA N-acyltransferases (Nat)"/>
    <property type="match status" value="1"/>
</dbReference>
<dbReference type="Pfam" id="PF00583">
    <property type="entry name" value="Acetyltransf_1"/>
    <property type="match status" value="1"/>
</dbReference>
<keyword evidence="1" id="KW-0808">Transferase</keyword>
<evidence type="ECO:0000259" key="3">
    <source>
        <dbReference type="PROSITE" id="PS51186"/>
    </source>
</evidence>
<dbReference type="CDD" id="cd04301">
    <property type="entry name" value="NAT_SF"/>
    <property type="match status" value="1"/>
</dbReference>
<dbReference type="InterPro" id="IPR016181">
    <property type="entry name" value="Acyl_CoA_acyltransferase"/>
</dbReference>
<dbReference type="PANTHER" id="PTHR43800:SF1">
    <property type="entry name" value="PEPTIDYL-LYSINE N-ACETYLTRANSFERASE YJAB"/>
    <property type="match status" value="1"/>
</dbReference>
<organism evidence="4 5">
    <name type="scientific">Paenibacillus filicis</name>
    <dbReference type="NCBI Taxonomy" id="669464"/>
    <lineage>
        <taxon>Bacteria</taxon>
        <taxon>Bacillati</taxon>
        <taxon>Bacillota</taxon>
        <taxon>Bacilli</taxon>
        <taxon>Bacillales</taxon>
        <taxon>Paenibacillaceae</taxon>
        <taxon>Paenibacillus</taxon>
    </lineage>
</organism>
<dbReference type="Proteomes" id="UP001469365">
    <property type="component" value="Unassembled WGS sequence"/>
</dbReference>
<dbReference type="EMBL" id="JBBPCC010000012">
    <property type="protein sequence ID" value="MEK8129916.1"/>
    <property type="molecule type" value="Genomic_DNA"/>
</dbReference>
<sequence length="176" mass="19849">MTEEIRLATLADAPAILDLTLRAYAPIRELGLSFPAATADLGKVENNIRRQRTYVLLVDGSIVSTVSISLPEWVRQVIEYPFELPFIWWFATDPEYGGKGIGGRLLDRVEELACRELNSDAVTLSTSTRHPWLVDMYKRRGYETVKETDKGEQGISVIMRKAINLGHTESEKEGEH</sequence>
<proteinExistence type="predicted"/>
<keyword evidence="2" id="KW-0012">Acyltransferase</keyword>
<dbReference type="Gene3D" id="3.40.630.30">
    <property type="match status" value="1"/>
</dbReference>
<feature type="domain" description="N-acetyltransferase" evidence="3">
    <location>
        <begin position="3"/>
        <end position="164"/>
    </location>
</feature>
<gene>
    <name evidence="4" type="ORF">WMW72_18600</name>
</gene>
<evidence type="ECO:0000313" key="4">
    <source>
        <dbReference type="EMBL" id="MEK8129916.1"/>
    </source>
</evidence>
<evidence type="ECO:0000256" key="2">
    <source>
        <dbReference type="ARBA" id="ARBA00023315"/>
    </source>
</evidence>
<dbReference type="PROSITE" id="PS51186">
    <property type="entry name" value="GNAT"/>
    <property type="match status" value="1"/>
</dbReference>
<keyword evidence="5" id="KW-1185">Reference proteome</keyword>
<evidence type="ECO:0000256" key="1">
    <source>
        <dbReference type="ARBA" id="ARBA00022679"/>
    </source>
</evidence>
<dbReference type="InterPro" id="IPR000182">
    <property type="entry name" value="GNAT_dom"/>
</dbReference>